<evidence type="ECO:0000313" key="3">
    <source>
        <dbReference type="Proteomes" id="UP000184512"/>
    </source>
</evidence>
<dbReference type="Proteomes" id="UP000184512">
    <property type="component" value="Unassembled WGS sequence"/>
</dbReference>
<accession>A0A1M6FTV3</accession>
<organism evidence="2 3">
    <name type="scientific">Tessaracoccus bendigoensis DSM 12906</name>
    <dbReference type="NCBI Taxonomy" id="1123357"/>
    <lineage>
        <taxon>Bacteria</taxon>
        <taxon>Bacillati</taxon>
        <taxon>Actinomycetota</taxon>
        <taxon>Actinomycetes</taxon>
        <taxon>Propionibacteriales</taxon>
        <taxon>Propionibacteriaceae</taxon>
        <taxon>Tessaracoccus</taxon>
    </lineage>
</organism>
<proteinExistence type="predicted"/>
<evidence type="ECO:0000256" key="1">
    <source>
        <dbReference type="SAM" id="Phobius"/>
    </source>
</evidence>
<evidence type="ECO:0008006" key="4">
    <source>
        <dbReference type="Google" id="ProtNLM"/>
    </source>
</evidence>
<dbReference type="AlphaFoldDB" id="A0A1M6FTV3"/>
<feature type="transmembrane region" description="Helical" evidence="1">
    <location>
        <begin position="13"/>
        <end position="35"/>
    </location>
</feature>
<protein>
    <recommendedName>
        <fullName evidence="4">Peptidase propeptide and YPEB domain-containing protein</fullName>
    </recommendedName>
</protein>
<dbReference type="STRING" id="1123357.SAMN02745244_01517"/>
<keyword evidence="3" id="KW-1185">Reference proteome</keyword>
<reference evidence="2 3" key="1">
    <citation type="submission" date="2016-11" db="EMBL/GenBank/DDBJ databases">
        <authorList>
            <person name="Jaros S."/>
            <person name="Januszkiewicz K."/>
            <person name="Wedrychowicz H."/>
        </authorList>
    </citation>
    <scope>NUCLEOTIDE SEQUENCE [LARGE SCALE GENOMIC DNA]</scope>
    <source>
        <strain evidence="2 3">DSM 12906</strain>
    </source>
</reference>
<keyword evidence="1" id="KW-0812">Transmembrane</keyword>
<keyword evidence="1" id="KW-0472">Membrane</keyword>
<keyword evidence="1" id="KW-1133">Transmembrane helix</keyword>
<evidence type="ECO:0000313" key="2">
    <source>
        <dbReference type="EMBL" id="SHJ01134.1"/>
    </source>
</evidence>
<dbReference type="RefSeq" id="WP_217652156.1">
    <property type="nucleotide sequence ID" value="NZ_FQZG01000023.1"/>
</dbReference>
<dbReference type="EMBL" id="FQZG01000023">
    <property type="protein sequence ID" value="SHJ01134.1"/>
    <property type="molecule type" value="Genomic_DNA"/>
</dbReference>
<name>A0A1M6FTV3_9ACTN</name>
<sequence length="244" mass="24935">MTGRGLTQAGPRWLAWLVLVVASVLFVGSVVLAAWGGARPYPGAAGVAPNWDGHGPMMGANGRGWVGPSGGMMGAGGGSMMSGSMMGGGVWLAGDGVRVDTITQARARATQAAAVSGLIPGEVMQFTNNFYVELRDASGEATTEVLVDPATGAVSTEYGPAMMWNTGSRTAAMSADEADTIANRWLQANAAGETAAGTAMEYPGYYTLDTASGGTTVGMLSVNATTGAVWYHTWHGEFVAEEDA</sequence>
<gene>
    <name evidence="2" type="ORF">SAMN02745244_01517</name>
</gene>